<dbReference type="EMBL" id="LVYU01000024">
    <property type="protein sequence ID" value="KZB02899.1"/>
    <property type="molecule type" value="Genomic_DNA"/>
</dbReference>
<accession>A0A154IQL6</accession>
<dbReference type="AlphaFoldDB" id="A0A154IQL6"/>
<dbReference type="PANTHER" id="PTHR47628">
    <property type="match status" value="1"/>
</dbReference>
<organism evidence="1">
    <name type="scientific">Rhizobium leguminosarum</name>
    <dbReference type="NCBI Taxonomy" id="384"/>
    <lineage>
        <taxon>Bacteria</taxon>
        <taxon>Pseudomonadati</taxon>
        <taxon>Pseudomonadota</taxon>
        <taxon>Alphaproteobacteria</taxon>
        <taxon>Hyphomicrobiales</taxon>
        <taxon>Rhizobiaceae</taxon>
        <taxon>Rhizobium/Agrobacterium group</taxon>
        <taxon>Rhizobium</taxon>
    </lineage>
</organism>
<comment type="caution">
    <text evidence="1">The sequence shown here is derived from an EMBL/GenBank/DDBJ whole genome shotgun (WGS) entry which is preliminary data.</text>
</comment>
<dbReference type="CDD" id="cd06357">
    <property type="entry name" value="PBP1_AmiC"/>
    <property type="match status" value="1"/>
</dbReference>
<dbReference type="GO" id="GO:0033218">
    <property type="term" value="F:amide binding"/>
    <property type="evidence" value="ECO:0007669"/>
    <property type="project" value="InterPro"/>
</dbReference>
<protein>
    <submittedName>
        <fullName evidence="1">Amino acid ABC transporter substrate-binding protein</fullName>
    </submittedName>
</protein>
<sequence>MMHSESWRVGVLFSETGVTGAVEKTQKAATVLAIDEINAAGGVLGRAIEPIAYDPQSTPNLYKELAVKLCDEDRVRVVFGCHMSSTRKAVLPVIEARDALLFYPTLYEGFEYSRHCIYTGAAPNQNSVQLVDFLTEHYGKRVFLVGSNYVYPYESNRTISDLFLQLGGQVLDEMYVPLNLKTEDVAKIIRHIRAAQPDVIYSTIVGDGIIPFYTAFKEAGFDAATMPIASQSTSEADVIRMRPEVAEGHITAAPFFASLDTPRARAFVSAYQRRYGLEMLPTAPAEAAYFQVYLYAAALQRAGGDGLEQLLPALSDVEYDAPQGAVKIDRMTNHTHLWPRVARVNPQGGYDIVYDPSLRVAPDPFMREYCPDLTRTFPHRVQV</sequence>
<proteinExistence type="predicted"/>
<dbReference type="InterPro" id="IPR039570">
    <property type="entry name" value="AmiC_PBP1"/>
</dbReference>
<dbReference type="InterPro" id="IPR028082">
    <property type="entry name" value="Peripla_BP_I"/>
</dbReference>
<evidence type="ECO:0000313" key="1">
    <source>
        <dbReference type="EMBL" id="KZB02899.1"/>
    </source>
</evidence>
<name>A0A154IQL6_RHILE</name>
<dbReference type="RefSeq" id="WP_062940174.1">
    <property type="nucleotide sequence ID" value="NZ_CP171847.1"/>
</dbReference>
<dbReference type="SUPFAM" id="SSF53822">
    <property type="entry name" value="Periplasmic binding protein-like I"/>
    <property type="match status" value="1"/>
</dbReference>
<gene>
    <name evidence="1" type="ORF">A4A59_08545</name>
</gene>
<dbReference type="Pfam" id="PF13433">
    <property type="entry name" value="Peripla_BP_5"/>
    <property type="match status" value="1"/>
</dbReference>
<dbReference type="Gene3D" id="3.40.50.2300">
    <property type="match status" value="2"/>
</dbReference>
<dbReference type="PANTHER" id="PTHR47628:SF1">
    <property type="entry name" value="ALIPHATIC AMIDASE EXPRESSION-REGULATING PROTEIN"/>
    <property type="match status" value="1"/>
</dbReference>
<reference evidence="1" key="1">
    <citation type="submission" date="2016-03" db="EMBL/GenBank/DDBJ databases">
        <title>Microsymbionts genomes from the relict species Vavilovia formosa.</title>
        <authorList>
            <person name="Chirak E."/>
            <person name="Kimeklis A."/>
            <person name="Kopat V."/>
            <person name="Andronov E."/>
        </authorList>
    </citation>
    <scope>NUCLEOTIDE SEQUENCE [LARGE SCALE GENOMIC DNA]</scope>
    <source>
        <strain evidence="1">Vaf12</strain>
    </source>
</reference>